<dbReference type="SUPFAM" id="SSF81345">
    <property type="entry name" value="ABC transporter involved in vitamin B12 uptake, BtuC"/>
    <property type="match status" value="1"/>
</dbReference>
<sequence length="377" mass="39655">MSDQRMRDQRVSDQRVSDQRMPGDRRAVSDRRVLSGRVVRNPTGSFSARVDVRAATSVVVLLVLALAISLYSLASGDFDVPLPDVVRTLLGEQIPGAQFIIMDLRLPRTLTALFVGAALGVSGSIFQNLTRNPLGSPDFIGLTIGASSGALIVILVMHGSTDQIALGALIGCVVTSVAIYLLAYRKGSQSFRLILVGIGIGAMLDAFNSFLITRARLDEAVGAQVWLIGTLNGRSWEQLRPLLLTVLIVLPIAFWQGRHLNMLALGDETATALGVPVERTRGILFVCAVALAGVATAAAGPIAFVALAAPQLALRVTRSAGAGLAGAAAMGALLLVASDWVAQRALPSGPVPVGIATGLLGGAYLCWLLVHEWRKGR</sequence>
<keyword evidence="4" id="KW-1003">Cell membrane</keyword>
<dbReference type="Proteomes" id="UP001235712">
    <property type="component" value="Unassembled WGS sequence"/>
</dbReference>
<evidence type="ECO:0000313" key="10">
    <source>
        <dbReference type="EMBL" id="MDP9827722.1"/>
    </source>
</evidence>
<dbReference type="PANTHER" id="PTHR30472">
    <property type="entry name" value="FERRIC ENTEROBACTIN TRANSPORT SYSTEM PERMEASE PROTEIN"/>
    <property type="match status" value="1"/>
</dbReference>
<evidence type="ECO:0000256" key="6">
    <source>
        <dbReference type="ARBA" id="ARBA00022989"/>
    </source>
</evidence>
<feature type="transmembrane region" description="Helical" evidence="9">
    <location>
        <begin position="164"/>
        <end position="183"/>
    </location>
</feature>
<evidence type="ECO:0000313" key="11">
    <source>
        <dbReference type="Proteomes" id="UP001235712"/>
    </source>
</evidence>
<dbReference type="EMBL" id="JAUSQZ010000001">
    <property type="protein sequence ID" value="MDP9827722.1"/>
    <property type="molecule type" value="Genomic_DNA"/>
</dbReference>
<comment type="subcellular location">
    <subcellularLocation>
        <location evidence="1">Cell membrane</location>
        <topology evidence="1">Multi-pass membrane protein</topology>
    </subcellularLocation>
</comment>
<evidence type="ECO:0000256" key="9">
    <source>
        <dbReference type="SAM" id="Phobius"/>
    </source>
</evidence>
<evidence type="ECO:0000256" key="1">
    <source>
        <dbReference type="ARBA" id="ARBA00004651"/>
    </source>
</evidence>
<feature type="transmembrane region" description="Helical" evidence="9">
    <location>
        <begin position="109"/>
        <end position="127"/>
    </location>
</feature>
<reference evidence="10 11" key="1">
    <citation type="submission" date="2023-07" db="EMBL/GenBank/DDBJ databases">
        <title>Sequencing the genomes of 1000 actinobacteria strains.</title>
        <authorList>
            <person name="Klenk H.-P."/>
        </authorList>
    </citation>
    <scope>NUCLEOTIDE SEQUENCE [LARGE SCALE GENOMIC DNA]</scope>
    <source>
        <strain evidence="10 11">DSM 44388</strain>
    </source>
</reference>
<feature type="transmembrane region" description="Helical" evidence="9">
    <location>
        <begin position="320"/>
        <end position="338"/>
    </location>
</feature>
<feature type="region of interest" description="Disordered" evidence="8">
    <location>
        <begin position="1"/>
        <end position="29"/>
    </location>
</feature>
<dbReference type="PANTHER" id="PTHR30472:SF24">
    <property type="entry name" value="FERRIC ENTEROBACTIN TRANSPORT SYSTEM PERMEASE PROTEIN FEPG"/>
    <property type="match status" value="1"/>
</dbReference>
<evidence type="ECO:0000256" key="3">
    <source>
        <dbReference type="ARBA" id="ARBA00022448"/>
    </source>
</evidence>
<feature type="transmembrane region" description="Helical" evidence="9">
    <location>
        <begin position="54"/>
        <end position="74"/>
    </location>
</feature>
<keyword evidence="11" id="KW-1185">Reference proteome</keyword>
<protein>
    <submittedName>
        <fullName evidence="10">Iron complex transport system permease protein</fullName>
    </submittedName>
</protein>
<evidence type="ECO:0000256" key="7">
    <source>
        <dbReference type="ARBA" id="ARBA00023136"/>
    </source>
</evidence>
<comment type="caution">
    <text evidence="10">The sequence shown here is derived from an EMBL/GenBank/DDBJ whole genome shotgun (WGS) entry which is preliminary data.</text>
</comment>
<dbReference type="Gene3D" id="1.10.3470.10">
    <property type="entry name" value="ABC transporter involved in vitamin B12 uptake, BtuC"/>
    <property type="match status" value="1"/>
</dbReference>
<keyword evidence="6 9" id="KW-1133">Transmembrane helix</keyword>
<evidence type="ECO:0000256" key="8">
    <source>
        <dbReference type="SAM" id="MobiDB-lite"/>
    </source>
</evidence>
<dbReference type="RefSeq" id="WP_307244136.1">
    <property type="nucleotide sequence ID" value="NZ_JAUSQZ010000001.1"/>
</dbReference>
<gene>
    <name evidence="10" type="ORF">J2S57_003471</name>
</gene>
<feature type="transmembrane region" description="Helical" evidence="9">
    <location>
        <begin position="283"/>
        <end position="308"/>
    </location>
</feature>
<evidence type="ECO:0000256" key="2">
    <source>
        <dbReference type="ARBA" id="ARBA00007935"/>
    </source>
</evidence>
<dbReference type="InterPro" id="IPR000522">
    <property type="entry name" value="ABC_transptr_permease_BtuC"/>
</dbReference>
<name>A0ABT9P4W7_9ACTN</name>
<dbReference type="InterPro" id="IPR037294">
    <property type="entry name" value="ABC_BtuC-like"/>
</dbReference>
<proteinExistence type="inferred from homology"/>
<organism evidence="10 11">
    <name type="scientific">Kineosporia succinea</name>
    <dbReference type="NCBI Taxonomy" id="84632"/>
    <lineage>
        <taxon>Bacteria</taxon>
        <taxon>Bacillati</taxon>
        <taxon>Actinomycetota</taxon>
        <taxon>Actinomycetes</taxon>
        <taxon>Kineosporiales</taxon>
        <taxon>Kineosporiaceae</taxon>
        <taxon>Kineosporia</taxon>
    </lineage>
</organism>
<feature type="transmembrane region" description="Helical" evidence="9">
    <location>
        <begin position="139"/>
        <end position="158"/>
    </location>
</feature>
<keyword evidence="5 9" id="KW-0812">Transmembrane</keyword>
<keyword evidence="3" id="KW-0813">Transport</keyword>
<feature type="transmembrane region" description="Helical" evidence="9">
    <location>
        <begin position="239"/>
        <end position="257"/>
    </location>
</feature>
<accession>A0ABT9P4W7</accession>
<feature type="transmembrane region" description="Helical" evidence="9">
    <location>
        <begin position="350"/>
        <end position="370"/>
    </location>
</feature>
<evidence type="ECO:0000256" key="4">
    <source>
        <dbReference type="ARBA" id="ARBA00022475"/>
    </source>
</evidence>
<comment type="similarity">
    <text evidence="2">Belongs to the binding-protein-dependent transport system permease family. FecCD subfamily.</text>
</comment>
<dbReference type="CDD" id="cd06550">
    <property type="entry name" value="TM_ABC_iron-siderophores_like"/>
    <property type="match status" value="1"/>
</dbReference>
<evidence type="ECO:0000256" key="5">
    <source>
        <dbReference type="ARBA" id="ARBA00022692"/>
    </source>
</evidence>
<dbReference type="Pfam" id="PF01032">
    <property type="entry name" value="FecCD"/>
    <property type="match status" value="1"/>
</dbReference>
<keyword evidence="7 9" id="KW-0472">Membrane</keyword>